<dbReference type="RefSeq" id="WP_013419422.1">
    <property type="nucleotide sequence ID" value="NC_014664.1"/>
</dbReference>
<protein>
    <submittedName>
        <fullName evidence="2">Uncharacterized protein</fullName>
    </submittedName>
</protein>
<gene>
    <name evidence="2" type="ordered locus">Rvan_1786</name>
</gene>
<evidence type="ECO:0000256" key="1">
    <source>
        <dbReference type="SAM" id="Phobius"/>
    </source>
</evidence>
<keyword evidence="3" id="KW-1185">Reference proteome</keyword>
<dbReference type="EMBL" id="CP002292">
    <property type="protein sequence ID" value="ADP71029.1"/>
    <property type="molecule type" value="Genomic_DNA"/>
</dbReference>
<feature type="transmembrane region" description="Helical" evidence="1">
    <location>
        <begin position="25"/>
        <end position="47"/>
    </location>
</feature>
<dbReference type="KEGG" id="rva:Rvan_1786"/>
<proteinExistence type="predicted"/>
<keyword evidence="1" id="KW-1133">Transmembrane helix</keyword>
<evidence type="ECO:0000313" key="3">
    <source>
        <dbReference type="Proteomes" id="UP000001399"/>
    </source>
</evidence>
<dbReference type="STRING" id="648757.Rvan_1786"/>
<name>E3HZJ4_RHOVT</name>
<reference evidence="3" key="1">
    <citation type="journal article" date="2011" name="J. Bacteriol.">
        <title>Genome sequences of eight morphologically diverse alphaproteobacteria.</title>
        <authorList>
            <consortium name="US DOE Joint Genome Institute"/>
            <person name="Brown P.J."/>
            <person name="Kysela D.T."/>
            <person name="Buechlein A."/>
            <person name="Hemmerich C."/>
            <person name="Brun Y.V."/>
        </authorList>
    </citation>
    <scope>NUCLEOTIDE SEQUENCE [LARGE SCALE GENOMIC DNA]</scope>
    <source>
        <strain evidence="3">ATCC 17100 / ATH 3.1.1 / DSM 162 / LMG 4299</strain>
    </source>
</reference>
<accession>E3HZJ4</accession>
<dbReference type="Proteomes" id="UP000001399">
    <property type="component" value="Chromosome"/>
</dbReference>
<dbReference type="OrthoDB" id="5936191at2"/>
<keyword evidence="1" id="KW-0812">Transmembrane</keyword>
<organism evidence="2 3">
    <name type="scientific">Rhodomicrobium vannielii (strain ATCC 17100 / DSM 162 / LMG 4299 / NCIMB 10020 / ATH 3.1.1)</name>
    <dbReference type="NCBI Taxonomy" id="648757"/>
    <lineage>
        <taxon>Bacteria</taxon>
        <taxon>Pseudomonadati</taxon>
        <taxon>Pseudomonadota</taxon>
        <taxon>Alphaproteobacteria</taxon>
        <taxon>Hyphomicrobiales</taxon>
        <taxon>Hyphomicrobiaceae</taxon>
        <taxon>Rhodomicrobium</taxon>
    </lineage>
</organism>
<dbReference type="AlphaFoldDB" id="E3HZJ4"/>
<evidence type="ECO:0000313" key="2">
    <source>
        <dbReference type="EMBL" id="ADP71029.1"/>
    </source>
</evidence>
<sequence length="161" mass="17452">MIRSHNQIPEHVTEYQPSPEGAAGALGSFLIGVGGFAGFLLIALIYASGLPQESEQVACNLQRVGAGEVKSDYVTQILTPQESLVVIQKSQAFAQGTLHPDYIDRTRVRVSKHSYVVLPPDMTVKAGDYITYVQGYRAPNLPCHYIPNLATGVLPRRGTGE</sequence>
<dbReference type="HOGENOM" id="CLU_1642411_0_0_5"/>
<keyword evidence="1" id="KW-0472">Membrane</keyword>